<keyword evidence="2" id="KW-0808">Transferase</keyword>
<gene>
    <name evidence="2" type="primary">ybaJ</name>
    <name evidence="2" type="ORF">TRV642_4086</name>
</gene>
<keyword evidence="2" id="KW-0489">Methyltransferase</keyword>
<proteinExistence type="predicted"/>
<protein>
    <submittedName>
        <fullName evidence="2">Uncharacterized methyltransferase YbaJ</fullName>
    </submittedName>
</protein>
<evidence type="ECO:0000313" key="2">
    <source>
        <dbReference type="EMBL" id="CAI2768793.1"/>
    </source>
</evidence>
<dbReference type="EMBL" id="OX336425">
    <property type="protein sequence ID" value="CAI2768793.1"/>
    <property type="molecule type" value="Genomic_DNA"/>
</dbReference>
<dbReference type="Proteomes" id="UP001152749">
    <property type="component" value="Chromosome"/>
</dbReference>
<organism evidence="2 3">
    <name type="scientific">Flavobacterium collinsii</name>
    <dbReference type="NCBI Taxonomy" id="1114861"/>
    <lineage>
        <taxon>Bacteria</taxon>
        <taxon>Pseudomonadati</taxon>
        <taxon>Bacteroidota</taxon>
        <taxon>Flavobacteriia</taxon>
        <taxon>Flavobacteriales</taxon>
        <taxon>Flavobacteriaceae</taxon>
        <taxon>Flavobacterium</taxon>
    </lineage>
</organism>
<reference evidence="2" key="1">
    <citation type="submission" date="2022-09" db="EMBL/GenBank/DDBJ databases">
        <authorList>
            <person name="Duchaud E."/>
        </authorList>
    </citation>
    <scope>NUCLEOTIDE SEQUENCE</scope>
    <source>
        <strain evidence="2">TRV642</strain>
    </source>
</reference>
<dbReference type="Pfam" id="PF08241">
    <property type="entry name" value="Methyltransf_11"/>
    <property type="match status" value="1"/>
</dbReference>
<name>A0A9W4TL26_9FLAO</name>
<dbReference type="GO" id="GO:0032259">
    <property type="term" value="P:methylation"/>
    <property type="evidence" value="ECO:0007669"/>
    <property type="project" value="UniProtKB-KW"/>
</dbReference>
<accession>A0A9W4TL26</accession>
<dbReference type="KEGG" id="fcs:TRV642_4086"/>
<dbReference type="Gene3D" id="3.40.50.150">
    <property type="entry name" value="Vaccinia Virus protein VP39"/>
    <property type="match status" value="1"/>
</dbReference>
<feature type="domain" description="Methyltransferase type 11" evidence="1">
    <location>
        <begin position="63"/>
        <end position="157"/>
    </location>
</feature>
<dbReference type="RefSeq" id="WP_263361355.1">
    <property type="nucleotide sequence ID" value="NZ_OX336425.1"/>
</dbReference>
<dbReference type="GO" id="GO:0008757">
    <property type="term" value="F:S-adenosylmethionine-dependent methyltransferase activity"/>
    <property type="evidence" value="ECO:0007669"/>
    <property type="project" value="InterPro"/>
</dbReference>
<dbReference type="InterPro" id="IPR029063">
    <property type="entry name" value="SAM-dependent_MTases_sf"/>
</dbReference>
<dbReference type="SUPFAM" id="SSF53335">
    <property type="entry name" value="S-adenosyl-L-methionine-dependent methyltransferases"/>
    <property type="match status" value="1"/>
</dbReference>
<dbReference type="AlphaFoldDB" id="A0A9W4TL26"/>
<sequence>MDIVKHNKLAWDNYVEKKDRWTIPVSEQELENAKNGNWNIVLTPRKSVPRNWFPELKGLKILGLASGGGQQGPILATLGAEVTIFDNSEKQLQQDKTLSDRFDLNIKTIQGDMKDLSAFAANSFDLIFNPCSILFVDNVLPVWKECFRVLKPNGILMTGLINPISFQLDEENLKLIYKQPFSDLHSLPAEKLKELKKNKEALVFGHSLTDQINGQLEAGFSVTNLYEDFWGEENKIDEFFPSFIATRAVKLLQ</sequence>
<dbReference type="InterPro" id="IPR013216">
    <property type="entry name" value="Methyltransf_11"/>
</dbReference>
<evidence type="ECO:0000259" key="1">
    <source>
        <dbReference type="Pfam" id="PF08241"/>
    </source>
</evidence>
<dbReference type="CDD" id="cd02440">
    <property type="entry name" value="AdoMet_MTases"/>
    <property type="match status" value="1"/>
</dbReference>
<evidence type="ECO:0000313" key="3">
    <source>
        <dbReference type="Proteomes" id="UP001152749"/>
    </source>
</evidence>